<evidence type="ECO:0000313" key="14">
    <source>
        <dbReference type="Proteomes" id="UP001146120"/>
    </source>
</evidence>
<dbReference type="Gene3D" id="2.30.29.30">
    <property type="entry name" value="Pleckstrin-homology domain (PH domain)/Phosphotyrosine-binding domain (PTB)"/>
    <property type="match status" value="1"/>
</dbReference>
<dbReference type="GO" id="GO:0048015">
    <property type="term" value="P:phosphatidylinositol-mediated signaling"/>
    <property type="evidence" value="ECO:0007669"/>
    <property type="project" value="TreeGrafter"/>
</dbReference>
<dbReference type="GO" id="GO:0046854">
    <property type="term" value="P:phosphatidylinositol phosphate biosynthetic process"/>
    <property type="evidence" value="ECO:0007669"/>
    <property type="project" value="InterPro"/>
</dbReference>
<evidence type="ECO:0000259" key="12">
    <source>
        <dbReference type="PROSITE" id="PS50290"/>
    </source>
</evidence>
<keyword evidence="6" id="KW-0418">Kinase</keyword>
<feature type="region of interest" description="Disordered" evidence="9">
    <location>
        <begin position="63"/>
        <end position="128"/>
    </location>
</feature>
<evidence type="ECO:0000256" key="3">
    <source>
        <dbReference type="ARBA" id="ARBA00022679"/>
    </source>
</evidence>
<feature type="domain" description="FYVE-type" evidence="11">
    <location>
        <begin position="344"/>
        <end position="405"/>
    </location>
</feature>
<dbReference type="EMBL" id="DAKRPA010000017">
    <property type="protein sequence ID" value="DBA03663.1"/>
    <property type="molecule type" value="Genomic_DNA"/>
</dbReference>
<evidence type="ECO:0000256" key="5">
    <source>
        <dbReference type="ARBA" id="ARBA00022771"/>
    </source>
</evidence>
<reference evidence="13" key="1">
    <citation type="submission" date="2022-11" db="EMBL/GenBank/DDBJ databases">
        <authorList>
            <person name="Morgan W.R."/>
            <person name="Tartar A."/>
        </authorList>
    </citation>
    <scope>NUCLEOTIDE SEQUENCE</scope>
    <source>
        <strain evidence="13">ARSEF 373</strain>
    </source>
</reference>
<keyword evidence="5 8" id="KW-0863">Zinc-finger</keyword>
<evidence type="ECO:0000256" key="8">
    <source>
        <dbReference type="PROSITE-ProRule" id="PRU00091"/>
    </source>
</evidence>
<dbReference type="Gene3D" id="3.30.1010.10">
    <property type="entry name" value="Phosphatidylinositol 3-kinase Catalytic Subunit, Chain A, domain 4"/>
    <property type="match status" value="1"/>
</dbReference>
<evidence type="ECO:0000256" key="1">
    <source>
        <dbReference type="ARBA" id="ARBA00001686"/>
    </source>
</evidence>
<dbReference type="PANTHER" id="PTHR10048:SF22">
    <property type="entry name" value="PHOSPHATIDYLINOSITOL 4-KINASE BETA"/>
    <property type="match status" value="1"/>
</dbReference>
<dbReference type="InterPro" id="IPR000306">
    <property type="entry name" value="Znf_FYVE"/>
</dbReference>
<dbReference type="InterPro" id="IPR011009">
    <property type="entry name" value="Kinase-like_dom_sf"/>
</dbReference>
<dbReference type="Proteomes" id="UP001146120">
    <property type="component" value="Unassembled WGS sequence"/>
</dbReference>
<dbReference type="PROSITE" id="PS50290">
    <property type="entry name" value="PI3_4_KINASE_3"/>
    <property type="match status" value="1"/>
</dbReference>
<dbReference type="AlphaFoldDB" id="A0AAV2ZEW4"/>
<feature type="compositionally biased region" description="Basic and acidic residues" evidence="9">
    <location>
        <begin position="811"/>
        <end position="822"/>
    </location>
</feature>
<dbReference type="SUPFAM" id="SSF56112">
    <property type="entry name" value="Protein kinase-like (PK-like)"/>
    <property type="match status" value="1"/>
</dbReference>
<dbReference type="PROSITE" id="PS50003">
    <property type="entry name" value="PH_DOMAIN"/>
    <property type="match status" value="1"/>
</dbReference>
<keyword evidence="3" id="KW-0808">Transferase</keyword>
<dbReference type="CDD" id="cd05168">
    <property type="entry name" value="PI4Kc_III_beta"/>
    <property type="match status" value="1"/>
</dbReference>
<dbReference type="InterPro" id="IPR015433">
    <property type="entry name" value="PI3/4_kinase"/>
</dbReference>
<evidence type="ECO:0000256" key="7">
    <source>
        <dbReference type="ARBA" id="ARBA00022833"/>
    </source>
</evidence>
<feature type="non-terminal residue" evidence="13">
    <location>
        <position position="1"/>
    </location>
</feature>
<feature type="compositionally biased region" description="Polar residues" evidence="9">
    <location>
        <begin position="115"/>
        <end position="124"/>
    </location>
</feature>
<dbReference type="InterPro" id="IPR011011">
    <property type="entry name" value="Znf_FYVE_PHD"/>
</dbReference>
<feature type="domain" description="PI3K/PI4K catalytic" evidence="12">
    <location>
        <begin position="930"/>
        <end position="1199"/>
    </location>
</feature>
<dbReference type="SMART" id="SM00146">
    <property type="entry name" value="PI3Kc"/>
    <property type="match status" value="1"/>
</dbReference>
<reference evidence="13" key="2">
    <citation type="journal article" date="2023" name="Microbiol Resour">
        <title>Decontamination and Annotation of the Draft Genome Sequence of the Oomycete Lagenidium giganteum ARSEF 373.</title>
        <authorList>
            <person name="Morgan W.R."/>
            <person name="Tartar A."/>
        </authorList>
    </citation>
    <scope>NUCLEOTIDE SEQUENCE</scope>
    <source>
        <strain evidence="13">ARSEF 373</strain>
    </source>
</reference>
<keyword evidence="14" id="KW-1185">Reference proteome</keyword>
<dbReference type="FunFam" id="1.10.1070.11:FF:000016">
    <property type="entry name" value="PIK1p Phosphatidylinositol 4-kinase"/>
    <property type="match status" value="1"/>
</dbReference>
<name>A0AAV2ZEW4_9STRA</name>
<dbReference type="PROSITE" id="PS00915">
    <property type="entry name" value="PI3_4_KINASE_1"/>
    <property type="match status" value="1"/>
</dbReference>
<dbReference type="Pfam" id="PF01363">
    <property type="entry name" value="FYVE"/>
    <property type="match status" value="1"/>
</dbReference>
<dbReference type="PANTHER" id="PTHR10048">
    <property type="entry name" value="PHOSPHATIDYLINOSITOL KINASE"/>
    <property type="match status" value="1"/>
</dbReference>
<dbReference type="SMART" id="SM00233">
    <property type="entry name" value="PH"/>
    <property type="match status" value="1"/>
</dbReference>
<comment type="catalytic activity">
    <reaction evidence="1">
        <text>a 1,2-diacyl-sn-glycero-3-phospho-(1D-myo-inositol) + ATP = a 1,2-diacyl-sn-glycero-3-phospho-(1D-myo-inositol 4-phosphate) + ADP + H(+)</text>
        <dbReference type="Rhea" id="RHEA:19877"/>
        <dbReference type="ChEBI" id="CHEBI:15378"/>
        <dbReference type="ChEBI" id="CHEBI:30616"/>
        <dbReference type="ChEBI" id="CHEBI:57880"/>
        <dbReference type="ChEBI" id="CHEBI:58178"/>
        <dbReference type="ChEBI" id="CHEBI:456216"/>
        <dbReference type="EC" id="2.7.1.67"/>
    </reaction>
</comment>
<evidence type="ECO:0000313" key="13">
    <source>
        <dbReference type="EMBL" id="DBA03663.1"/>
    </source>
</evidence>
<dbReference type="GO" id="GO:0008270">
    <property type="term" value="F:zinc ion binding"/>
    <property type="evidence" value="ECO:0007669"/>
    <property type="project" value="UniProtKB-KW"/>
</dbReference>
<dbReference type="InterPro" id="IPR018936">
    <property type="entry name" value="PI3/4_kinase_CS"/>
</dbReference>
<dbReference type="GO" id="GO:0004430">
    <property type="term" value="F:1-phosphatidylinositol 4-kinase activity"/>
    <property type="evidence" value="ECO:0007669"/>
    <property type="project" value="UniProtKB-EC"/>
</dbReference>
<evidence type="ECO:0000259" key="10">
    <source>
        <dbReference type="PROSITE" id="PS50003"/>
    </source>
</evidence>
<comment type="caution">
    <text evidence="13">The sequence shown here is derived from an EMBL/GenBank/DDBJ whole genome shotgun (WGS) entry which is preliminary data.</text>
</comment>
<dbReference type="SMART" id="SM00064">
    <property type="entry name" value="FYVE"/>
    <property type="match status" value="1"/>
</dbReference>
<feature type="domain" description="PH" evidence="10">
    <location>
        <begin position="131"/>
        <end position="233"/>
    </location>
</feature>
<dbReference type="Pfam" id="PF00454">
    <property type="entry name" value="PI3_PI4_kinase"/>
    <property type="match status" value="1"/>
</dbReference>
<dbReference type="PROSITE" id="PS50178">
    <property type="entry name" value="ZF_FYVE"/>
    <property type="match status" value="1"/>
</dbReference>
<dbReference type="InterPro" id="IPR036940">
    <property type="entry name" value="PI3/4_kinase_cat_sf"/>
</dbReference>
<feature type="compositionally biased region" description="Low complexity" evidence="9">
    <location>
        <begin position="71"/>
        <end position="103"/>
    </location>
</feature>
<dbReference type="InterPro" id="IPR057754">
    <property type="entry name" value="PI4-kinase_beta/PIK1_cat"/>
</dbReference>
<dbReference type="InterPro" id="IPR013083">
    <property type="entry name" value="Znf_RING/FYVE/PHD"/>
</dbReference>
<evidence type="ECO:0000256" key="4">
    <source>
        <dbReference type="ARBA" id="ARBA00022723"/>
    </source>
</evidence>
<dbReference type="EC" id="2.7.1.67" evidence="2"/>
<protein>
    <recommendedName>
        <fullName evidence="2">1-phosphatidylinositol 4-kinase</fullName>
        <ecNumber evidence="2">2.7.1.67</ecNumber>
    </recommendedName>
</protein>
<dbReference type="Gene3D" id="1.10.1070.11">
    <property type="entry name" value="Phosphatidylinositol 3-/4-kinase, catalytic domain"/>
    <property type="match status" value="1"/>
</dbReference>
<feature type="region of interest" description="Disordered" evidence="9">
    <location>
        <begin position="810"/>
        <end position="842"/>
    </location>
</feature>
<dbReference type="GO" id="GO:0016020">
    <property type="term" value="C:membrane"/>
    <property type="evidence" value="ECO:0007669"/>
    <property type="project" value="TreeGrafter"/>
</dbReference>
<dbReference type="InterPro" id="IPR011993">
    <property type="entry name" value="PH-like_dom_sf"/>
</dbReference>
<dbReference type="SUPFAM" id="SSF50729">
    <property type="entry name" value="PH domain-like"/>
    <property type="match status" value="1"/>
</dbReference>
<evidence type="ECO:0000256" key="9">
    <source>
        <dbReference type="SAM" id="MobiDB-lite"/>
    </source>
</evidence>
<proteinExistence type="predicted"/>
<keyword evidence="4" id="KW-0479">Metal-binding</keyword>
<evidence type="ECO:0000256" key="2">
    <source>
        <dbReference type="ARBA" id="ARBA00012169"/>
    </source>
</evidence>
<dbReference type="GO" id="GO:0005737">
    <property type="term" value="C:cytoplasm"/>
    <property type="evidence" value="ECO:0007669"/>
    <property type="project" value="TreeGrafter"/>
</dbReference>
<dbReference type="CDD" id="cd00821">
    <property type="entry name" value="PH"/>
    <property type="match status" value="1"/>
</dbReference>
<evidence type="ECO:0000259" key="11">
    <source>
        <dbReference type="PROSITE" id="PS50178"/>
    </source>
</evidence>
<keyword evidence="7" id="KW-0862">Zinc</keyword>
<evidence type="ECO:0000256" key="6">
    <source>
        <dbReference type="ARBA" id="ARBA00022777"/>
    </source>
</evidence>
<dbReference type="SUPFAM" id="SSF57903">
    <property type="entry name" value="FYVE/PHD zinc finger"/>
    <property type="match status" value="1"/>
</dbReference>
<dbReference type="Gene3D" id="3.30.40.10">
    <property type="entry name" value="Zinc/RING finger domain, C3HC4 (zinc finger)"/>
    <property type="match status" value="1"/>
</dbReference>
<accession>A0AAV2ZEW4</accession>
<organism evidence="13 14">
    <name type="scientific">Lagenidium giganteum</name>
    <dbReference type="NCBI Taxonomy" id="4803"/>
    <lineage>
        <taxon>Eukaryota</taxon>
        <taxon>Sar</taxon>
        <taxon>Stramenopiles</taxon>
        <taxon>Oomycota</taxon>
        <taxon>Peronosporomycetes</taxon>
        <taxon>Pythiales</taxon>
        <taxon>Pythiaceae</taxon>
    </lineage>
</organism>
<dbReference type="InterPro" id="IPR017455">
    <property type="entry name" value="Znf_FYVE-rel"/>
</dbReference>
<dbReference type="InterPro" id="IPR000403">
    <property type="entry name" value="PI3/4_kinase_cat_dom"/>
</dbReference>
<gene>
    <name evidence="13" type="ORF">N0F65_006842</name>
</gene>
<dbReference type="InterPro" id="IPR001849">
    <property type="entry name" value="PH_domain"/>
</dbReference>
<sequence length="1216" mass="135478">PVAKPQDVEATLAELLTLIQDAPLLSTQDVQARLPAFAPVVRQAMALLHDQTTHVPAIETALEHGPTRAASPDSSVRSGASSSPSGSAVSSSTTSTSITSSSRRTMDQYRRGSVGSHNTSTLTQPCPMDETATMGGFVRMRLSGREWRMKTWYCMLYKHNIYWYASKKDALTAKNLRGKLRVLQAAVSNGAGVIHTYPHAFTFEAKNGQVYFCSAPTHSEQQRWIDEINHAAKQYAEYIAQTAALPEAATRRSSTADDCDNADHVVLHTRELDRETETRKTKMVGLSTTSGVAAGAIVGSVVPVLGTLIGGVVGGVLSHKSAMSTRSLRVEAALRRKIKYEELLEQDSSCAACGLEFALLGRHRHYCGSCFQAFCRPHCAKEVVLATSGEPQLVKVCDGCMHRQHFITFMMTMTSRALALIRTETNAFASLNKYKPLDPLVVDHQLQELELIVSSPANYTVLNVLCLLKKHLENPWMFARVLCVLIPLCESDVNGMDAYWVQFLGLFVPLVRISDKLEDAELRRSETHGQGNASEVTLLLFPPLFLYVRLIMAMCRRSTHFALRTVWECLAIFDDARNRNDTSCTNHTLLLIYLVSSFNGNSELVANLWLKDSPETQARAIVAILDDFMELHLLTRDELPDMLCMTWLAARNSHQIAALHDLILQMLVVTSPRELLDLLSPIPAEATDYRDVLVTDDVERSCQSKQDEQELASQREQAFNDEAVFVDNMTSLADHLRLVTPVSERKNVLPGLLRDLQVSLTETSLPSQVYIPLCSAALEGTTTILRVVPNEGKVFSTRSRAPTMMVFEAIVHSKPEKPRREDDGNDSDDTSDSSTPTAPHEKVTLEKLLNLRSSRSLARTESTMLDVMLCGLTDPSSETLQRPHAASSCSVESDEGVPQDLLIEEARDLYGDSTAAANSVAEQEKEAKAETWAECIERVRQTSDLSHLPGWTLVSVIAKSFDDLRQEVFAMQLMDCLDRIFRVNKLDLYLRPYRILCTGANVGLIETLTDSISVDGAKKKYGSLANYFTHFFGQPYSPEYIAAQHAFVSSMAAYSIYCYLFQIKDRHNGNVMLDREGHLLHIDFGFMFGTAPGGAFSLEDAPFKLTLEMVDIMGGLHSQGFETFKRLLLEGFMATRREYIKLLSLVHLTLTDSSFPCFQHQTPDRVLRRFRQRLFLDEHDDGAVSSKVLALVERSLNNWGMRQYDNFQHASNGIMP</sequence>